<dbReference type="Pfam" id="PF00535">
    <property type="entry name" value="Glycos_transf_2"/>
    <property type="match status" value="1"/>
</dbReference>
<gene>
    <name evidence="2" type="ORF">LCGC14_2821880</name>
</gene>
<name>A0A0F8Z3H1_9ZZZZ</name>
<proteinExistence type="predicted"/>
<dbReference type="Gene3D" id="3.90.550.10">
    <property type="entry name" value="Spore Coat Polysaccharide Biosynthesis Protein SpsA, Chain A"/>
    <property type="match status" value="1"/>
</dbReference>
<sequence length="49" mass="4982">MDALLADVSVIIPAHNEEASLPLVLGDLPEVGRVIVVDNGSTDATAVIA</sequence>
<dbReference type="EMBL" id="LAZR01053507">
    <property type="protein sequence ID" value="KKK80600.1"/>
    <property type="molecule type" value="Genomic_DNA"/>
</dbReference>
<dbReference type="InterPro" id="IPR001173">
    <property type="entry name" value="Glyco_trans_2-like"/>
</dbReference>
<protein>
    <recommendedName>
        <fullName evidence="1">Glycosyltransferase 2-like domain-containing protein</fullName>
    </recommendedName>
</protein>
<dbReference type="SUPFAM" id="SSF53448">
    <property type="entry name" value="Nucleotide-diphospho-sugar transferases"/>
    <property type="match status" value="1"/>
</dbReference>
<organism evidence="2">
    <name type="scientific">marine sediment metagenome</name>
    <dbReference type="NCBI Taxonomy" id="412755"/>
    <lineage>
        <taxon>unclassified sequences</taxon>
        <taxon>metagenomes</taxon>
        <taxon>ecological metagenomes</taxon>
    </lineage>
</organism>
<accession>A0A0F8Z3H1</accession>
<comment type="caution">
    <text evidence="2">The sequence shown here is derived from an EMBL/GenBank/DDBJ whole genome shotgun (WGS) entry which is preliminary data.</text>
</comment>
<dbReference type="AlphaFoldDB" id="A0A0F8Z3H1"/>
<evidence type="ECO:0000259" key="1">
    <source>
        <dbReference type="Pfam" id="PF00535"/>
    </source>
</evidence>
<feature type="domain" description="Glycosyltransferase 2-like" evidence="1">
    <location>
        <begin position="9"/>
        <end position="49"/>
    </location>
</feature>
<dbReference type="InterPro" id="IPR029044">
    <property type="entry name" value="Nucleotide-diphossugar_trans"/>
</dbReference>
<feature type="non-terminal residue" evidence="2">
    <location>
        <position position="49"/>
    </location>
</feature>
<evidence type="ECO:0000313" key="2">
    <source>
        <dbReference type="EMBL" id="KKK80600.1"/>
    </source>
</evidence>
<reference evidence="2" key="1">
    <citation type="journal article" date="2015" name="Nature">
        <title>Complex archaea that bridge the gap between prokaryotes and eukaryotes.</title>
        <authorList>
            <person name="Spang A."/>
            <person name="Saw J.H."/>
            <person name="Jorgensen S.L."/>
            <person name="Zaremba-Niedzwiedzka K."/>
            <person name="Martijn J."/>
            <person name="Lind A.E."/>
            <person name="van Eijk R."/>
            <person name="Schleper C."/>
            <person name="Guy L."/>
            <person name="Ettema T.J."/>
        </authorList>
    </citation>
    <scope>NUCLEOTIDE SEQUENCE</scope>
</reference>